<proteinExistence type="predicted"/>
<dbReference type="CDD" id="cd07990">
    <property type="entry name" value="LPLAT_LCLAT1-like"/>
    <property type="match status" value="1"/>
</dbReference>
<dbReference type="SMART" id="SM00563">
    <property type="entry name" value="PlsC"/>
    <property type="match status" value="1"/>
</dbReference>
<dbReference type="GO" id="GO:0036149">
    <property type="term" value="P:phosphatidylinositol acyl-chain remodeling"/>
    <property type="evidence" value="ECO:0007669"/>
    <property type="project" value="TreeGrafter"/>
</dbReference>
<dbReference type="PANTHER" id="PTHR10983">
    <property type="entry name" value="1-ACYLGLYCEROL-3-PHOSPHATE ACYLTRANSFERASE-RELATED"/>
    <property type="match status" value="1"/>
</dbReference>
<evidence type="ECO:0000256" key="1">
    <source>
        <dbReference type="SAM" id="MobiDB-lite"/>
    </source>
</evidence>
<feature type="transmembrane region" description="Helical" evidence="2">
    <location>
        <begin position="437"/>
        <end position="454"/>
    </location>
</feature>
<feature type="transmembrane region" description="Helical" evidence="2">
    <location>
        <begin position="140"/>
        <end position="160"/>
    </location>
</feature>
<dbReference type="GO" id="GO:0005783">
    <property type="term" value="C:endoplasmic reticulum"/>
    <property type="evidence" value="ECO:0007669"/>
    <property type="project" value="TreeGrafter"/>
</dbReference>
<sequence length="456" mass="51843">MAAPSSSAFESKVPLSSLAIPHRPPKNSLIQTILFSLYFTLSCIFLHMYQCMVQPLRLAPPLRSTVRATNAWVKSAFSKGLVSMTWLFSPSNIVLSFRDEHGNTLDPRQFVDFKPDGSVDRVRLPMRSIWISNHQVYTDWLYLWILSYFCGLESSIYIILKDSLKWVPIVGLAMQLFDFIFLARSWIKDQRTLSTHLSKLARLSHFDKMPLTLVIFPEGTLVSKDTRPQSKKYADKVGLEDCRNVLLPRSTGLLYCARTLKKEIDDLMLMDATIGYPGIPPAGYGQSYYTLRSIYMQGVPPPSVHISITLRRISSSDPDADATTMAKEGGQMPIGDISKLSQDASPRDLDPSEAERQMFDSWLLTRWREKDDLMDRFYKDGDFVGGAFVRNKKEAGEYYRESEDDTVGGGEGIKTEKGRQYVCIPIALRSPLEIPQVYAYGLPLIAVWLAYLWLRR</sequence>
<dbReference type="SUPFAM" id="SSF69593">
    <property type="entry name" value="Glycerol-3-phosphate (1)-acyltransferase"/>
    <property type="match status" value="1"/>
</dbReference>
<gene>
    <name evidence="4" type="ORF">BDZ90DRAFT_229426</name>
</gene>
<keyword evidence="2" id="KW-0812">Transmembrane</keyword>
<keyword evidence="2" id="KW-0472">Membrane</keyword>
<dbReference type="EMBL" id="KZ819662">
    <property type="protein sequence ID" value="PWN30401.1"/>
    <property type="molecule type" value="Genomic_DNA"/>
</dbReference>
<protein>
    <recommendedName>
        <fullName evidence="3">Phospholipid/glycerol acyltransferase domain-containing protein</fullName>
    </recommendedName>
</protein>
<organism evidence="4 5">
    <name type="scientific">Jaminaea rosea</name>
    <dbReference type="NCBI Taxonomy" id="1569628"/>
    <lineage>
        <taxon>Eukaryota</taxon>
        <taxon>Fungi</taxon>
        <taxon>Dikarya</taxon>
        <taxon>Basidiomycota</taxon>
        <taxon>Ustilaginomycotina</taxon>
        <taxon>Exobasidiomycetes</taxon>
        <taxon>Microstromatales</taxon>
        <taxon>Microstromatales incertae sedis</taxon>
        <taxon>Jaminaea</taxon>
    </lineage>
</organism>
<reference evidence="4 5" key="1">
    <citation type="journal article" date="2018" name="Mol. Biol. Evol.">
        <title>Broad Genomic Sampling Reveals a Smut Pathogenic Ancestry of the Fungal Clade Ustilaginomycotina.</title>
        <authorList>
            <person name="Kijpornyongpan T."/>
            <person name="Mondo S.J."/>
            <person name="Barry K."/>
            <person name="Sandor L."/>
            <person name="Lee J."/>
            <person name="Lipzen A."/>
            <person name="Pangilinan J."/>
            <person name="LaButti K."/>
            <person name="Hainaut M."/>
            <person name="Henrissat B."/>
            <person name="Grigoriev I.V."/>
            <person name="Spatafora J.W."/>
            <person name="Aime M.C."/>
        </authorList>
    </citation>
    <scope>NUCLEOTIDE SEQUENCE [LARGE SCALE GENOMIC DNA]</scope>
    <source>
        <strain evidence="4 5">MCA 5214</strain>
    </source>
</reference>
<feature type="transmembrane region" description="Helical" evidence="2">
    <location>
        <begin position="29"/>
        <end position="49"/>
    </location>
</feature>
<evidence type="ECO:0000256" key="2">
    <source>
        <dbReference type="SAM" id="Phobius"/>
    </source>
</evidence>
<dbReference type="Proteomes" id="UP000245884">
    <property type="component" value="Unassembled WGS sequence"/>
</dbReference>
<dbReference type="STRING" id="1569628.A0A316V1H5"/>
<keyword evidence="2" id="KW-1133">Transmembrane helix</keyword>
<keyword evidence="5" id="KW-1185">Reference proteome</keyword>
<dbReference type="InterPro" id="IPR002123">
    <property type="entry name" value="Plipid/glycerol_acylTrfase"/>
</dbReference>
<dbReference type="RefSeq" id="XP_025365013.1">
    <property type="nucleotide sequence ID" value="XM_025505055.1"/>
</dbReference>
<name>A0A316V1H5_9BASI</name>
<accession>A0A316V1H5</accession>
<evidence type="ECO:0000313" key="4">
    <source>
        <dbReference type="EMBL" id="PWN30401.1"/>
    </source>
</evidence>
<evidence type="ECO:0000259" key="3">
    <source>
        <dbReference type="SMART" id="SM00563"/>
    </source>
</evidence>
<evidence type="ECO:0000313" key="5">
    <source>
        <dbReference type="Proteomes" id="UP000245884"/>
    </source>
</evidence>
<dbReference type="OrthoDB" id="189226at2759"/>
<dbReference type="GO" id="GO:0016746">
    <property type="term" value="F:acyltransferase activity"/>
    <property type="evidence" value="ECO:0007669"/>
    <property type="project" value="InterPro"/>
</dbReference>
<dbReference type="Pfam" id="PF01553">
    <property type="entry name" value="Acyltransferase"/>
    <property type="match status" value="1"/>
</dbReference>
<dbReference type="AlphaFoldDB" id="A0A316V1H5"/>
<dbReference type="GeneID" id="37026878"/>
<feature type="region of interest" description="Disordered" evidence="1">
    <location>
        <begin position="317"/>
        <end position="352"/>
    </location>
</feature>
<feature type="domain" description="Phospholipid/glycerol acyltransferase" evidence="3">
    <location>
        <begin position="128"/>
        <end position="254"/>
    </location>
</feature>
<dbReference type="PANTHER" id="PTHR10983:SF16">
    <property type="entry name" value="LYSOCARDIOLIPIN ACYLTRANSFERASE 1"/>
    <property type="match status" value="1"/>
</dbReference>